<dbReference type="OrthoDB" id="1449471at2"/>
<dbReference type="EMBL" id="LRXL01000052">
    <property type="protein sequence ID" value="OAB76070.1"/>
    <property type="molecule type" value="Genomic_DNA"/>
</dbReference>
<dbReference type="InterPro" id="IPR011990">
    <property type="entry name" value="TPR-like_helical_dom_sf"/>
</dbReference>
<comment type="caution">
    <text evidence="2">The sequence shown here is derived from an EMBL/GenBank/DDBJ whole genome shotgun (WGS) entry which is preliminary data.</text>
</comment>
<feature type="compositionally biased region" description="Basic and acidic residues" evidence="1">
    <location>
        <begin position="235"/>
        <end position="251"/>
    </location>
</feature>
<sequence length="304" mass="34613">MKFNYLLFGCFLLLIKTGVAQEYKTPFKQEVCSCMEEKSANNPAYSAMLEVALMQCYKEILPQFAEQIDATITTNDTNAKYREGQQLRQTVLADFRHELVLSCDYYFEKIESALHMQSTLLKQQATEYTLKQANQEVAMHPKAESFMKRGNLYILTENYPLGISDLRKAVSLSNNGYTARFQLASGLISAGNYNDAIAILDELISEKNNPNALVTRAYALRKSGVRTYPKKMIEPTKDVTIKKQSPKEVLKNPKSRNSRRGSPKRTSNSTRNRRNGSSKSQEATKKPVDTTHQKLNRLFKIDNH</sequence>
<dbReference type="SUPFAM" id="SSF48452">
    <property type="entry name" value="TPR-like"/>
    <property type="match status" value="1"/>
</dbReference>
<reference evidence="2 3" key="1">
    <citation type="submission" date="2016-02" db="EMBL/GenBank/DDBJ databases">
        <title>Ulvibacter sp. LPB0005, isolated from Thais luteostoma.</title>
        <authorList>
            <person name="Shin S.-K."/>
            <person name="Yi H."/>
        </authorList>
    </citation>
    <scope>NUCLEOTIDE SEQUENCE [LARGE SCALE GENOMIC DNA]</scope>
    <source>
        <strain evidence="2 3">LPB0005</strain>
    </source>
</reference>
<feature type="compositionally biased region" description="Basic and acidic residues" evidence="1">
    <location>
        <begin position="282"/>
        <end position="292"/>
    </location>
</feature>
<gene>
    <name evidence="2" type="ORF">ULVI_13510</name>
</gene>
<feature type="compositionally biased region" description="Basic residues" evidence="1">
    <location>
        <begin position="253"/>
        <end position="263"/>
    </location>
</feature>
<evidence type="ECO:0000313" key="2">
    <source>
        <dbReference type="EMBL" id="OAB76070.1"/>
    </source>
</evidence>
<evidence type="ECO:0000313" key="3">
    <source>
        <dbReference type="Proteomes" id="UP000077013"/>
    </source>
</evidence>
<dbReference type="Proteomes" id="UP000077013">
    <property type="component" value="Unassembled WGS sequence"/>
</dbReference>
<accession>A0A167F0R0</accession>
<evidence type="ECO:0000256" key="1">
    <source>
        <dbReference type="SAM" id="MobiDB-lite"/>
    </source>
</evidence>
<name>A0A167F0R0_9FLAO</name>
<dbReference type="AlphaFoldDB" id="A0A167F0R0"/>
<feature type="region of interest" description="Disordered" evidence="1">
    <location>
        <begin position="235"/>
        <end position="304"/>
    </location>
</feature>
<dbReference type="Gene3D" id="1.25.40.10">
    <property type="entry name" value="Tetratricopeptide repeat domain"/>
    <property type="match status" value="1"/>
</dbReference>
<dbReference type="RefSeq" id="WP_068593327.1">
    <property type="nucleotide sequence ID" value="NZ_LRXL01000052.1"/>
</dbReference>
<protein>
    <submittedName>
        <fullName evidence="2">Uncharacterized protein</fullName>
    </submittedName>
</protein>
<organism evidence="2 3">
    <name type="scientific">Cochleicola gelatinilyticus</name>
    <dbReference type="NCBI Taxonomy" id="1763537"/>
    <lineage>
        <taxon>Bacteria</taxon>
        <taxon>Pseudomonadati</taxon>
        <taxon>Bacteroidota</taxon>
        <taxon>Flavobacteriia</taxon>
        <taxon>Flavobacteriales</taxon>
        <taxon>Flavobacteriaceae</taxon>
        <taxon>Cochleicola</taxon>
    </lineage>
</organism>
<proteinExistence type="predicted"/>
<dbReference type="STRING" id="1763537.ULVI_13510"/>
<keyword evidence="3" id="KW-1185">Reference proteome</keyword>